<organism evidence="1 2">
    <name type="scientific">Mycoplana dimorpha</name>
    <dbReference type="NCBI Taxonomy" id="28320"/>
    <lineage>
        <taxon>Bacteria</taxon>
        <taxon>Pseudomonadati</taxon>
        <taxon>Pseudomonadota</taxon>
        <taxon>Alphaproteobacteria</taxon>
        <taxon>Hyphomicrobiales</taxon>
        <taxon>Rhizobiaceae</taxon>
        <taxon>Mycoplana</taxon>
    </lineage>
</organism>
<keyword evidence="2" id="KW-1185">Reference proteome</keyword>
<dbReference type="OrthoDB" id="7054911at2"/>
<comment type="caution">
    <text evidence="1">The sequence shown here is derived from an EMBL/GenBank/DDBJ whole genome shotgun (WGS) entry which is preliminary data.</text>
</comment>
<dbReference type="InterPro" id="IPR029035">
    <property type="entry name" value="DHS-like_NAD/FAD-binding_dom"/>
</dbReference>
<dbReference type="SUPFAM" id="SSF52467">
    <property type="entry name" value="DHS-like NAD/FAD-binding domain"/>
    <property type="match status" value="1"/>
</dbReference>
<dbReference type="Proteomes" id="UP000241247">
    <property type="component" value="Unassembled WGS sequence"/>
</dbReference>
<evidence type="ECO:0000313" key="2">
    <source>
        <dbReference type="Proteomes" id="UP000241247"/>
    </source>
</evidence>
<gene>
    <name evidence="1" type="ORF">C7449_105370</name>
</gene>
<sequence length="380" mass="43405">MDFIPSCLVVAGAGFSFNAGLPLASTFSKALLNVNKLKLDGPSANHVRFLRNFVNQVFGEGEDIRPEEWPELEDLFTLVDLSANTGHHLGMNYSASDLRVVRRAIIVRMIRMLPQAYRRKMLSKDAQWRTLETFFERFDTQNTAVLSMNWDTVFESGIARTQSVRAVDYGCDARACEFERSALVKAKYPEDRALRLLKPHGSVNWLYCDSCRELFWLPASQTEKVAQTLFRDKDWKSVIDFTGSRTKATVLTPRCIHCRSTALGTRFATFSYRKALDFPMHAATWRTAERYLKKAGHWVFFGYSMPAADFEFKYLLKRVQLSEPIRPAITVITGGSDAKDTIERYEKFFGTVSGERYYFANGLTSHVLQHLNSIGVLRHI</sequence>
<protein>
    <recommendedName>
        <fullName evidence="3">Deacetylase sirtuin-type domain-containing protein</fullName>
    </recommendedName>
</protein>
<evidence type="ECO:0000313" key="1">
    <source>
        <dbReference type="EMBL" id="PTM94466.1"/>
    </source>
</evidence>
<name>A0A2T5B645_MYCDI</name>
<reference evidence="1 2" key="1">
    <citation type="submission" date="2018-04" db="EMBL/GenBank/DDBJ databases">
        <title>Genomic Encyclopedia of Type Strains, Phase IV (KMG-IV): sequencing the most valuable type-strain genomes for metagenomic binning, comparative biology and taxonomic classification.</title>
        <authorList>
            <person name="Goeker M."/>
        </authorList>
    </citation>
    <scope>NUCLEOTIDE SEQUENCE [LARGE SCALE GENOMIC DNA]</scope>
    <source>
        <strain evidence="1 2">DSM 7138</strain>
    </source>
</reference>
<evidence type="ECO:0008006" key="3">
    <source>
        <dbReference type="Google" id="ProtNLM"/>
    </source>
</evidence>
<accession>A0A2T5B645</accession>
<proteinExistence type="predicted"/>
<dbReference type="AlphaFoldDB" id="A0A2T5B645"/>
<dbReference type="RefSeq" id="WP_146165092.1">
    <property type="nucleotide sequence ID" value="NZ_JBHEEX010000003.1"/>
</dbReference>
<dbReference type="EMBL" id="PZZZ01000005">
    <property type="protein sequence ID" value="PTM94466.1"/>
    <property type="molecule type" value="Genomic_DNA"/>
</dbReference>